<dbReference type="EMBL" id="GG662247">
    <property type="protein sequence ID" value="EAS07096.1"/>
    <property type="molecule type" value="Genomic_DNA"/>
</dbReference>
<dbReference type="PRINTS" id="PR00705">
    <property type="entry name" value="PAPAIN"/>
</dbReference>
<name>I7M4I2_TETTS</name>
<keyword evidence="6" id="KW-0645">Protease</keyword>
<keyword evidence="7" id="KW-1185">Reference proteome</keyword>
<dbReference type="GeneID" id="7824742"/>
<dbReference type="Pfam" id="PF08246">
    <property type="entry name" value="Inhibitor_I29"/>
    <property type="match status" value="1"/>
</dbReference>
<reference evidence="7" key="1">
    <citation type="journal article" date="2006" name="PLoS Biol.">
        <title>Macronuclear genome sequence of the ciliate Tetrahymena thermophila, a model eukaryote.</title>
        <authorList>
            <person name="Eisen J.A."/>
            <person name="Coyne R.S."/>
            <person name="Wu M."/>
            <person name="Wu D."/>
            <person name="Thiagarajan M."/>
            <person name="Wortman J.R."/>
            <person name="Badger J.H."/>
            <person name="Ren Q."/>
            <person name="Amedeo P."/>
            <person name="Jones K.M."/>
            <person name="Tallon L.J."/>
            <person name="Delcher A.L."/>
            <person name="Salzberg S.L."/>
            <person name="Silva J.C."/>
            <person name="Haas B.J."/>
            <person name="Majoros W.H."/>
            <person name="Farzad M."/>
            <person name="Carlton J.M."/>
            <person name="Smith R.K. Jr."/>
            <person name="Garg J."/>
            <person name="Pearlman R.E."/>
            <person name="Karrer K.M."/>
            <person name="Sun L."/>
            <person name="Manning G."/>
            <person name="Elde N.C."/>
            <person name="Turkewitz A.P."/>
            <person name="Asai D.J."/>
            <person name="Wilkes D.E."/>
            <person name="Wang Y."/>
            <person name="Cai H."/>
            <person name="Collins K."/>
            <person name="Stewart B.A."/>
            <person name="Lee S.R."/>
            <person name="Wilamowska K."/>
            <person name="Weinberg Z."/>
            <person name="Ruzzo W.L."/>
            <person name="Wloga D."/>
            <person name="Gaertig J."/>
            <person name="Frankel J."/>
            <person name="Tsao C.-C."/>
            <person name="Gorovsky M.A."/>
            <person name="Keeling P.J."/>
            <person name="Waller R.F."/>
            <person name="Patron N.J."/>
            <person name="Cherry J.M."/>
            <person name="Stover N.A."/>
            <person name="Krieger C.J."/>
            <person name="del Toro C."/>
            <person name="Ryder H.F."/>
            <person name="Williamson S.C."/>
            <person name="Barbeau R.A."/>
            <person name="Hamilton E.P."/>
            <person name="Orias E."/>
        </authorList>
    </citation>
    <scope>NUCLEOTIDE SEQUENCE [LARGE SCALE GENOMIC DNA]</scope>
    <source>
        <strain evidence="7">SB210</strain>
    </source>
</reference>
<evidence type="ECO:0000256" key="3">
    <source>
        <dbReference type="ARBA" id="ARBA00023157"/>
    </source>
</evidence>
<dbReference type="Pfam" id="PF00112">
    <property type="entry name" value="Peptidase_C1"/>
    <property type="match status" value="1"/>
</dbReference>
<dbReference type="InterPro" id="IPR039417">
    <property type="entry name" value="Peptidase_C1A_papain-like"/>
</dbReference>
<dbReference type="OrthoDB" id="190265at2759"/>
<organism evidence="6 7">
    <name type="scientific">Tetrahymena thermophila (strain SB210)</name>
    <dbReference type="NCBI Taxonomy" id="312017"/>
    <lineage>
        <taxon>Eukaryota</taxon>
        <taxon>Sar</taxon>
        <taxon>Alveolata</taxon>
        <taxon>Ciliophora</taxon>
        <taxon>Intramacronucleata</taxon>
        <taxon>Oligohymenophorea</taxon>
        <taxon>Hymenostomatida</taxon>
        <taxon>Tetrahymenina</taxon>
        <taxon>Tetrahymenidae</taxon>
        <taxon>Tetrahymena</taxon>
    </lineage>
</organism>
<dbReference type="Proteomes" id="UP000009168">
    <property type="component" value="Unassembled WGS sequence"/>
</dbReference>
<dbReference type="InterPro" id="IPR000668">
    <property type="entry name" value="Peptidase_C1A_C"/>
</dbReference>
<dbReference type="RefSeq" id="XP_001027338.1">
    <property type="nucleotide sequence ID" value="XM_001027338.1"/>
</dbReference>
<dbReference type="AlphaFoldDB" id="I7M4I2"/>
<dbReference type="KEGG" id="tet:TTHERM_00683020"/>
<evidence type="ECO:0000259" key="4">
    <source>
        <dbReference type="SMART" id="SM00645"/>
    </source>
</evidence>
<comment type="similarity">
    <text evidence="1">Belongs to the peptidase C1 family.</text>
</comment>
<dbReference type="OMA" id="MSIYLKW"/>
<dbReference type="CDD" id="cd02248">
    <property type="entry name" value="Peptidase_C1A"/>
    <property type="match status" value="1"/>
</dbReference>
<evidence type="ECO:0000259" key="5">
    <source>
        <dbReference type="SMART" id="SM00848"/>
    </source>
</evidence>
<accession>I7M4I2</accession>
<dbReference type="InParanoid" id="I7M4I2"/>
<dbReference type="InterPro" id="IPR038765">
    <property type="entry name" value="Papain-like_cys_pep_sf"/>
</dbReference>
<keyword evidence="6" id="KW-0378">Hydrolase</keyword>
<dbReference type="InterPro" id="IPR000169">
    <property type="entry name" value="Pept_cys_AS"/>
</dbReference>
<dbReference type="InterPro" id="IPR013128">
    <property type="entry name" value="Peptidase_C1A"/>
</dbReference>
<dbReference type="Gene3D" id="3.90.70.10">
    <property type="entry name" value="Cysteine proteinases"/>
    <property type="match status" value="1"/>
</dbReference>
<dbReference type="STRING" id="312017.I7M4I2"/>
<sequence length="325" mass="35892">MNKTLIIAFVSILAISAFGFISLKENSHNVRAQQDALTLFKQFKMKYNKRYADPDFESYRFGVFSENLEVIKTDSTFGITQFMDLTSAEFSEQYLTLKVNKNQDNSKIYKPKDDVEIKEIDFTTLGKVTPVKDQGRCGSCYAFSTTGAIESALLISGVGEANTLSLSEQEIVDCVKEPEYNQLGGCQDGYMDESFKYIIKNKISKAADYPYTAVEGKCKDTSSFEKYAISSYVDVPSGDCKALLTALQDHPVSVAIDAKNLQYYTSGVYSNCSDNLTHAVLLVGYSSSALKLKNSWGTQFGENGYFRLAVGNTCGVCNAASFPVL</sequence>
<dbReference type="InterPro" id="IPR025660">
    <property type="entry name" value="Pept_his_AS"/>
</dbReference>
<dbReference type="InterPro" id="IPR013201">
    <property type="entry name" value="Prot_inhib_I29"/>
</dbReference>
<dbReference type="PROSITE" id="PS00139">
    <property type="entry name" value="THIOL_PROTEASE_CYS"/>
    <property type="match status" value="1"/>
</dbReference>
<dbReference type="MEROPS" id="C01.A54"/>
<gene>
    <name evidence="6" type="ORF">TTHERM_00683020</name>
</gene>
<dbReference type="SMART" id="SM00848">
    <property type="entry name" value="Inhibitor_I29"/>
    <property type="match status" value="1"/>
</dbReference>
<dbReference type="PROSITE" id="PS00639">
    <property type="entry name" value="THIOL_PROTEASE_HIS"/>
    <property type="match status" value="1"/>
</dbReference>
<dbReference type="SMART" id="SM00645">
    <property type="entry name" value="Pept_C1"/>
    <property type="match status" value="1"/>
</dbReference>
<dbReference type="GO" id="GO:0008234">
    <property type="term" value="F:cysteine-type peptidase activity"/>
    <property type="evidence" value="ECO:0007669"/>
    <property type="project" value="InterPro"/>
</dbReference>
<proteinExistence type="inferred from homology"/>
<dbReference type="SUPFAM" id="SSF54001">
    <property type="entry name" value="Cysteine proteinases"/>
    <property type="match status" value="1"/>
</dbReference>
<evidence type="ECO:0000256" key="2">
    <source>
        <dbReference type="ARBA" id="ARBA00023145"/>
    </source>
</evidence>
<keyword evidence="2" id="KW-0865">Zymogen</keyword>
<dbReference type="HOGENOM" id="CLU_012184_1_2_1"/>
<protein>
    <submittedName>
        <fullName evidence="6">Papain family cysteine protease</fullName>
    </submittedName>
</protein>
<dbReference type="eggNOG" id="KOG1543">
    <property type="taxonomic scope" value="Eukaryota"/>
</dbReference>
<evidence type="ECO:0000313" key="6">
    <source>
        <dbReference type="EMBL" id="EAS07096.1"/>
    </source>
</evidence>
<evidence type="ECO:0000313" key="7">
    <source>
        <dbReference type="Proteomes" id="UP000009168"/>
    </source>
</evidence>
<dbReference type="PANTHER" id="PTHR12411">
    <property type="entry name" value="CYSTEINE PROTEASE FAMILY C1-RELATED"/>
    <property type="match status" value="1"/>
</dbReference>
<evidence type="ECO:0000256" key="1">
    <source>
        <dbReference type="ARBA" id="ARBA00008455"/>
    </source>
</evidence>
<feature type="domain" description="Cathepsin propeptide inhibitor" evidence="5">
    <location>
        <begin position="40"/>
        <end position="90"/>
    </location>
</feature>
<feature type="domain" description="Peptidase C1A papain C-terminal" evidence="4">
    <location>
        <begin position="116"/>
        <end position="324"/>
    </location>
</feature>
<keyword evidence="3" id="KW-1015">Disulfide bond</keyword>
<dbReference type="GO" id="GO:0006508">
    <property type="term" value="P:proteolysis"/>
    <property type="evidence" value="ECO:0007669"/>
    <property type="project" value="UniProtKB-KW"/>
</dbReference>